<dbReference type="InterPro" id="IPR000014">
    <property type="entry name" value="PAS"/>
</dbReference>
<proteinExistence type="predicted"/>
<gene>
    <name evidence="9" type="ORF">RT717_19735</name>
</gene>
<dbReference type="InterPro" id="IPR001610">
    <property type="entry name" value="PAC"/>
</dbReference>
<evidence type="ECO:0000259" key="6">
    <source>
        <dbReference type="PROSITE" id="PS50109"/>
    </source>
</evidence>
<evidence type="ECO:0000259" key="7">
    <source>
        <dbReference type="PROSITE" id="PS50112"/>
    </source>
</evidence>
<dbReference type="SUPFAM" id="SSF55785">
    <property type="entry name" value="PYP-like sensor domain (PAS domain)"/>
    <property type="match status" value="3"/>
</dbReference>
<dbReference type="PANTHER" id="PTHR43304">
    <property type="entry name" value="PHYTOCHROME-LIKE PROTEIN CPH1"/>
    <property type="match status" value="1"/>
</dbReference>
<evidence type="ECO:0000256" key="3">
    <source>
        <dbReference type="ARBA" id="ARBA00022553"/>
    </source>
</evidence>
<dbReference type="SMART" id="SM00091">
    <property type="entry name" value="PAS"/>
    <property type="match status" value="3"/>
</dbReference>
<dbReference type="InterPro" id="IPR035965">
    <property type="entry name" value="PAS-like_dom_sf"/>
</dbReference>
<feature type="domain" description="PAS" evidence="7">
    <location>
        <begin position="402"/>
        <end position="474"/>
    </location>
</feature>
<name>A0ABZ0ILX3_9BACT</name>
<feature type="domain" description="Histidine kinase" evidence="6">
    <location>
        <begin position="549"/>
        <end position="759"/>
    </location>
</feature>
<dbReference type="CDD" id="cd00130">
    <property type="entry name" value="PAS"/>
    <property type="match status" value="2"/>
</dbReference>
<evidence type="ECO:0000313" key="9">
    <source>
        <dbReference type="EMBL" id="WOK05315.1"/>
    </source>
</evidence>
<reference evidence="9 10" key="1">
    <citation type="journal article" date="2023" name="Microbiol. Resour. Announc.">
        <title>Complete Genome Sequence of Imperialibacter roseus strain P4T.</title>
        <authorList>
            <person name="Tizabi D.R."/>
            <person name="Bachvaroff T."/>
            <person name="Hill R.T."/>
        </authorList>
    </citation>
    <scope>NUCLEOTIDE SEQUENCE [LARGE SCALE GENOMIC DNA]</scope>
    <source>
        <strain evidence="9 10">P4T</strain>
    </source>
</reference>
<dbReference type="InterPro" id="IPR003594">
    <property type="entry name" value="HATPase_dom"/>
</dbReference>
<dbReference type="Gene3D" id="3.30.565.10">
    <property type="entry name" value="Histidine kinase-like ATPase, C-terminal domain"/>
    <property type="match status" value="1"/>
</dbReference>
<organism evidence="9 10">
    <name type="scientific">Imperialibacter roseus</name>
    <dbReference type="NCBI Taxonomy" id="1324217"/>
    <lineage>
        <taxon>Bacteria</taxon>
        <taxon>Pseudomonadati</taxon>
        <taxon>Bacteroidota</taxon>
        <taxon>Cytophagia</taxon>
        <taxon>Cytophagales</taxon>
        <taxon>Flammeovirgaceae</taxon>
        <taxon>Imperialibacter</taxon>
    </lineage>
</organism>
<keyword evidence="3" id="KW-0597">Phosphoprotein</keyword>
<dbReference type="EMBL" id="CP136051">
    <property type="protein sequence ID" value="WOK05315.1"/>
    <property type="molecule type" value="Genomic_DNA"/>
</dbReference>
<dbReference type="SMART" id="SM00387">
    <property type="entry name" value="HATPase_c"/>
    <property type="match status" value="1"/>
</dbReference>
<dbReference type="InterPro" id="IPR005467">
    <property type="entry name" value="His_kinase_dom"/>
</dbReference>
<comment type="catalytic activity">
    <reaction evidence="1">
        <text>ATP + protein L-histidine = ADP + protein N-phospho-L-histidine.</text>
        <dbReference type="EC" id="2.7.13.3"/>
    </reaction>
</comment>
<evidence type="ECO:0000256" key="2">
    <source>
        <dbReference type="ARBA" id="ARBA00012438"/>
    </source>
</evidence>
<evidence type="ECO:0000259" key="8">
    <source>
        <dbReference type="PROSITE" id="PS50113"/>
    </source>
</evidence>
<keyword evidence="4" id="KW-0808">Transferase</keyword>
<dbReference type="Pfam" id="PF08447">
    <property type="entry name" value="PAS_3"/>
    <property type="match status" value="2"/>
</dbReference>
<dbReference type="InterPro" id="IPR036890">
    <property type="entry name" value="HATPase_C_sf"/>
</dbReference>
<dbReference type="SMART" id="SM00086">
    <property type="entry name" value="PAC"/>
    <property type="match status" value="2"/>
</dbReference>
<dbReference type="Proteomes" id="UP001302349">
    <property type="component" value="Chromosome"/>
</dbReference>
<dbReference type="Pfam" id="PF02518">
    <property type="entry name" value="HATPase_c"/>
    <property type="match status" value="1"/>
</dbReference>
<evidence type="ECO:0000256" key="1">
    <source>
        <dbReference type="ARBA" id="ARBA00000085"/>
    </source>
</evidence>
<dbReference type="SUPFAM" id="SSF55874">
    <property type="entry name" value="ATPase domain of HSP90 chaperone/DNA topoisomerase II/histidine kinase"/>
    <property type="match status" value="1"/>
</dbReference>
<dbReference type="PROSITE" id="PS50109">
    <property type="entry name" value="HIS_KIN"/>
    <property type="match status" value="1"/>
</dbReference>
<feature type="domain" description="PAC" evidence="8">
    <location>
        <begin position="478"/>
        <end position="531"/>
    </location>
</feature>
<dbReference type="RefSeq" id="WP_317488074.1">
    <property type="nucleotide sequence ID" value="NZ_CP136051.1"/>
</dbReference>
<dbReference type="NCBIfam" id="TIGR00229">
    <property type="entry name" value="sensory_box"/>
    <property type="match status" value="2"/>
</dbReference>
<dbReference type="InterPro" id="IPR004358">
    <property type="entry name" value="Sig_transdc_His_kin-like_C"/>
</dbReference>
<dbReference type="InterPro" id="IPR052162">
    <property type="entry name" value="Sensor_kinase/Photoreceptor"/>
</dbReference>
<protein>
    <recommendedName>
        <fullName evidence="2">histidine kinase</fullName>
        <ecNumber evidence="2">2.7.13.3</ecNumber>
    </recommendedName>
</protein>
<dbReference type="PANTHER" id="PTHR43304:SF1">
    <property type="entry name" value="PAC DOMAIN-CONTAINING PROTEIN"/>
    <property type="match status" value="1"/>
</dbReference>
<dbReference type="PRINTS" id="PR00344">
    <property type="entry name" value="BCTRLSENSOR"/>
</dbReference>
<accession>A0ABZ0ILX3</accession>
<evidence type="ECO:0000256" key="4">
    <source>
        <dbReference type="ARBA" id="ARBA00022679"/>
    </source>
</evidence>
<keyword evidence="10" id="KW-1185">Reference proteome</keyword>
<keyword evidence="5" id="KW-0418">Kinase</keyword>
<dbReference type="Gene3D" id="3.30.450.20">
    <property type="entry name" value="PAS domain"/>
    <property type="match status" value="3"/>
</dbReference>
<evidence type="ECO:0000256" key="5">
    <source>
        <dbReference type="ARBA" id="ARBA00022777"/>
    </source>
</evidence>
<dbReference type="InterPro" id="IPR000700">
    <property type="entry name" value="PAS-assoc_C"/>
</dbReference>
<dbReference type="InterPro" id="IPR013655">
    <property type="entry name" value="PAS_fold_3"/>
</dbReference>
<feature type="domain" description="PAS" evidence="7">
    <location>
        <begin position="260"/>
        <end position="332"/>
    </location>
</feature>
<dbReference type="Pfam" id="PF13426">
    <property type="entry name" value="PAS_9"/>
    <property type="match status" value="1"/>
</dbReference>
<evidence type="ECO:0000313" key="10">
    <source>
        <dbReference type="Proteomes" id="UP001302349"/>
    </source>
</evidence>
<feature type="domain" description="PAC" evidence="8">
    <location>
        <begin position="349"/>
        <end position="401"/>
    </location>
</feature>
<dbReference type="EC" id="2.7.13.3" evidence="2"/>
<sequence>MPSKTNQIVTNAGPLVGFWEWDIRNRQENISKSLAEAFSLQHPFSREEGAFWKTILSVIDFQSFIELRADASRKKQADIISTVLQGITALGEVATLEIQMETVAWNDSGEAEKVIGYVAINKPGLSSASNRLLRKLTEHVPGVVYQYQYLDNGLSRFPYASDGLWDIFEHTPEEVRADAASVFDRIHAEDLDEFIQSMLNSYTSLNPWKMNFRVVLPSKGERWIGGSARPEQQPDDSVIWHGYMADVTHQKKIEQELVKTNKDLQGILNAGSQISIIGTRVNGLISHFSKGSENLLGYKADEVVDKENLTIFHVREEIKLREKQLTARLGKEVEGFDAIVEMARKGKHDTREWTYSRKDGTTFPVQLVVTAITDEHSKIVGFLCVATDISQMTKARLALAESEERWQFALEGAGDGAWDWDLAKGSIFISPKSKKMLGYASHEVRNAPEGWAKLIHADDVPTYQKNLDEHLQGKAEIYSTEYRVLCKNGEYKWVLDRGKVTRRDENGRPLRIIGTHSDISQAKEKEKALKSTIDIIGEQNRRLLNFAHIVSHNLRSHSGNFEMMFKMYDVAEDDDERKEMLAHIRTISEKLSETIHHLNEVVMVQTSIDLQRQNINLYSFAEKTREVLTANISSKNAHIANNIPRDIVINYNAAYMESILLNLLSNAVKYSHPDRDPEVRLTAYSEKNYTVLEVADNGLGINLHLHRDKLFGMYKTFHPNKDAKGIGLFITRNQIEAMGGKIAVESEENRGSVFKVYFL</sequence>
<dbReference type="PROSITE" id="PS50112">
    <property type="entry name" value="PAS"/>
    <property type="match status" value="2"/>
</dbReference>
<dbReference type="PROSITE" id="PS50113">
    <property type="entry name" value="PAC"/>
    <property type="match status" value="2"/>
</dbReference>